<gene>
    <name evidence="1" type="ORF">Tci_922152</name>
</gene>
<organism evidence="1">
    <name type="scientific">Tanacetum cinerariifolium</name>
    <name type="common">Dalmatian daisy</name>
    <name type="synonym">Chrysanthemum cinerariifolium</name>
    <dbReference type="NCBI Taxonomy" id="118510"/>
    <lineage>
        <taxon>Eukaryota</taxon>
        <taxon>Viridiplantae</taxon>
        <taxon>Streptophyta</taxon>
        <taxon>Embryophyta</taxon>
        <taxon>Tracheophyta</taxon>
        <taxon>Spermatophyta</taxon>
        <taxon>Magnoliopsida</taxon>
        <taxon>eudicotyledons</taxon>
        <taxon>Gunneridae</taxon>
        <taxon>Pentapetalae</taxon>
        <taxon>asterids</taxon>
        <taxon>campanulids</taxon>
        <taxon>Asterales</taxon>
        <taxon>Asteraceae</taxon>
        <taxon>Asteroideae</taxon>
        <taxon>Anthemideae</taxon>
        <taxon>Anthemidinae</taxon>
        <taxon>Tanacetum</taxon>
    </lineage>
</organism>
<dbReference type="EMBL" id="BKCJ011753994">
    <property type="protein sequence ID" value="GFD50183.1"/>
    <property type="molecule type" value="Genomic_DNA"/>
</dbReference>
<comment type="caution">
    <text evidence="1">The sequence shown here is derived from an EMBL/GenBank/DDBJ whole genome shotgun (WGS) entry which is preliminary data.</text>
</comment>
<name>A0A699WSP5_TANCI</name>
<evidence type="ECO:0000313" key="1">
    <source>
        <dbReference type="EMBL" id="GFD50183.1"/>
    </source>
</evidence>
<feature type="non-terminal residue" evidence="1">
    <location>
        <position position="1"/>
    </location>
</feature>
<protein>
    <submittedName>
        <fullName evidence="1">Uncharacterized protein</fullName>
    </submittedName>
</protein>
<sequence>YRDHHGSSRCQQHHATTNRICLTVKQATTAGTTATAAAFPATASIVASCGWQISHHRRGGAYTNPDLLLAFPCMVVTSIYLRNI</sequence>
<reference evidence="1" key="1">
    <citation type="journal article" date="2019" name="Sci. Rep.">
        <title>Draft genome of Tanacetum cinerariifolium, the natural source of mosquito coil.</title>
        <authorList>
            <person name="Yamashiro T."/>
            <person name="Shiraishi A."/>
            <person name="Satake H."/>
            <person name="Nakayama K."/>
        </authorList>
    </citation>
    <scope>NUCLEOTIDE SEQUENCE</scope>
</reference>
<dbReference type="AlphaFoldDB" id="A0A699WSP5"/>
<proteinExistence type="predicted"/>
<accession>A0A699WSP5</accession>